<feature type="transmembrane region" description="Helical" evidence="4">
    <location>
        <begin position="282"/>
        <end position="300"/>
    </location>
</feature>
<protein>
    <submittedName>
        <fullName evidence="5">Tetratricopeptide repeat protein</fullName>
    </submittedName>
</protein>
<dbReference type="PROSITE" id="PS50005">
    <property type="entry name" value="TPR"/>
    <property type="match status" value="2"/>
</dbReference>
<feature type="transmembrane region" description="Helical" evidence="4">
    <location>
        <begin position="114"/>
        <end position="131"/>
    </location>
</feature>
<organism evidence="5 6">
    <name type="scientific">Eiseniibacteriota bacterium</name>
    <dbReference type="NCBI Taxonomy" id="2212470"/>
    <lineage>
        <taxon>Bacteria</taxon>
        <taxon>Candidatus Eiseniibacteriota</taxon>
    </lineage>
</organism>
<feature type="transmembrane region" description="Helical" evidence="4">
    <location>
        <begin position="253"/>
        <end position="270"/>
    </location>
</feature>
<keyword evidence="4" id="KW-0472">Membrane</keyword>
<feature type="repeat" description="TPR" evidence="3">
    <location>
        <begin position="415"/>
        <end position="448"/>
    </location>
</feature>
<gene>
    <name evidence="5" type="ORF">E6K77_02140</name>
</gene>
<evidence type="ECO:0000256" key="1">
    <source>
        <dbReference type="ARBA" id="ARBA00022737"/>
    </source>
</evidence>
<feature type="transmembrane region" description="Helical" evidence="4">
    <location>
        <begin position="58"/>
        <end position="77"/>
    </location>
</feature>
<accession>A0A538TQ66</accession>
<dbReference type="EMBL" id="VBOX01000015">
    <property type="protein sequence ID" value="TMQ65772.1"/>
    <property type="molecule type" value="Genomic_DNA"/>
</dbReference>
<keyword evidence="1" id="KW-0677">Repeat</keyword>
<dbReference type="SMART" id="SM00028">
    <property type="entry name" value="TPR"/>
    <property type="match status" value="5"/>
</dbReference>
<reference evidence="5 6" key="1">
    <citation type="journal article" date="2019" name="Nat. Microbiol.">
        <title>Mediterranean grassland soil C-N compound turnover is dependent on rainfall and depth, and is mediated by genomically divergent microorganisms.</title>
        <authorList>
            <person name="Diamond S."/>
            <person name="Andeer P.F."/>
            <person name="Li Z."/>
            <person name="Crits-Christoph A."/>
            <person name="Burstein D."/>
            <person name="Anantharaman K."/>
            <person name="Lane K.R."/>
            <person name="Thomas B.C."/>
            <person name="Pan C."/>
            <person name="Northen T.R."/>
            <person name="Banfield J.F."/>
        </authorList>
    </citation>
    <scope>NUCLEOTIDE SEQUENCE [LARGE SCALE GENOMIC DNA]</scope>
    <source>
        <strain evidence="5">WS_7</strain>
    </source>
</reference>
<dbReference type="Pfam" id="PF13181">
    <property type="entry name" value="TPR_8"/>
    <property type="match status" value="1"/>
</dbReference>
<dbReference type="PROSITE" id="PS50293">
    <property type="entry name" value="TPR_REGION"/>
    <property type="match status" value="1"/>
</dbReference>
<dbReference type="Gene3D" id="1.25.40.10">
    <property type="entry name" value="Tetratricopeptide repeat domain"/>
    <property type="match status" value="3"/>
</dbReference>
<evidence type="ECO:0000256" key="3">
    <source>
        <dbReference type="PROSITE-ProRule" id="PRU00339"/>
    </source>
</evidence>
<evidence type="ECO:0000313" key="6">
    <source>
        <dbReference type="Proteomes" id="UP000317366"/>
    </source>
</evidence>
<dbReference type="InterPro" id="IPR052346">
    <property type="entry name" value="O-mannosyl-transferase_TMTC"/>
</dbReference>
<keyword evidence="2 3" id="KW-0802">TPR repeat</keyword>
<dbReference type="AlphaFoldDB" id="A0A538TQ66"/>
<dbReference type="PANTHER" id="PTHR44227">
    <property type="match status" value="1"/>
</dbReference>
<proteinExistence type="predicted"/>
<feature type="transmembrane region" description="Helical" evidence="4">
    <location>
        <begin position="218"/>
        <end position="241"/>
    </location>
</feature>
<evidence type="ECO:0000256" key="2">
    <source>
        <dbReference type="ARBA" id="ARBA00022803"/>
    </source>
</evidence>
<feature type="transmembrane region" description="Helical" evidence="4">
    <location>
        <begin position="138"/>
        <end position="165"/>
    </location>
</feature>
<sequence length="601" mass="66735">MDNDFVWDDDLYVSENPLVTHPNAHALLTTPVGGNYHPLTVASLALNYRISGLNTASYHWLNLLLHLANTGLVFLFIRQLSKGRLWTTVVTSLFFGVHPMHVESVAWIAERKDVLYAFFYLIGLIAYLWYVDRRQRPWLGVAVLAFVMSSASKPAAVVFPLALLAIDYIRKRPFKISVALEKVPFLAVSLVDGILTLSAQQGSGAITNLWNPFQKLLFATYGTVMYVAKLLVPVRLSAIYPYPSPRTGLGPEYYVAFAAASVLVPAILYLSRHNRSVQFGLAFYFINIILVLQLITVGGAVMADRYTYLAYIGLLFASAWWLDESPNPGRAGLRAKPVLAGIFLVLLPVSMLQTWKRADVWQNAGTLWSDTIQKHPGQCADAYVNRGNYYLRHGKRFEAALADFNQALALNSRTSGIWNCKGNALTELGRYDSALACYDRAIKLNPSWGEALNSRGAAKLRKGDAAGSVADFSRAIGLNATGRQAYANRAIAYIEMREYEGAISDCRRAVELDPKSPDTYIQFGTIGFAEEQLNRHRMAITDFDEAIRLSPPGEPRLGAYYLYRSYARSALGDRTGALNDAREAQRLGTMVEPAYIRQLGG</sequence>
<keyword evidence="4" id="KW-0812">Transmembrane</keyword>
<feature type="repeat" description="TPR" evidence="3">
    <location>
        <begin position="483"/>
        <end position="516"/>
    </location>
</feature>
<dbReference type="SUPFAM" id="SSF48452">
    <property type="entry name" value="TPR-like"/>
    <property type="match status" value="1"/>
</dbReference>
<keyword evidence="4" id="KW-1133">Transmembrane helix</keyword>
<dbReference type="InterPro" id="IPR019734">
    <property type="entry name" value="TPR_rpt"/>
</dbReference>
<comment type="caution">
    <text evidence="5">The sequence shown here is derived from an EMBL/GenBank/DDBJ whole genome shotgun (WGS) entry which is preliminary data.</text>
</comment>
<dbReference type="Pfam" id="PF00515">
    <property type="entry name" value="TPR_1"/>
    <property type="match status" value="2"/>
</dbReference>
<name>A0A538TQ66_UNCEI</name>
<dbReference type="Proteomes" id="UP000317366">
    <property type="component" value="Unassembled WGS sequence"/>
</dbReference>
<evidence type="ECO:0000313" key="5">
    <source>
        <dbReference type="EMBL" id="TMQ65772.1"/>
    </source>
</evidence>
<dbReference type="InterPro" id="IPR011990">
    <property type="entry name" value="TPR-like_helical_dom_sf"/>
</dbReference>
<dbReference type="PANTHER" id="PTHR44227:SF3">
    <property type="entry name" value="PROTEIN O-MANNOSYL-TRANSFERASE TMTC4"/>
    <property type="match status" value="1"/>
</dbReference>
<evidence type="ECO:0000256" key="4">
    <source>
        <dbReference type="SAM" id="Phobius"/>
    </source>
</evidence>